<name>A0A7J7KZS3_9MAGN</name>
<dbReference type="AlphaFoldDB" id="A0A7J7KZS3"/>
<evidence type="ECO:0000313" key="2">
    <source>
        <dbReference type="Proteomes" id="UP000541444"/>
    </source>
</evidence>
<dbReference type="EMBL" id="JACGCM010002772">
    <property type="protein sequence ID" value="KAF6135871.1"/>
    <property type="molecule type" value="Genomic_DNA"/>
</dbReference>
<comment type="caution">
    <text evidence="1">The sequence shown here is derived from an EMBL/GenBank/DDBJ whole genome shotgun (WGS) entry which is preliminary data.</text>
</comment>
<reference evidence="1 2" key="1">
    <citation type="journal article" date="2020" name="IScience">
        <title>Genome Sequencing of the Endangered Kingdonia uniflora (Circaeasteraceae, Ranunculales) Reveals Potential Mechanisms of Evolutionary Specialization.</title>
        <authorList>
            <person name="Sun Y."/>
            <person name="Deng T."/>
            <person name="Zhang A."/>
            <person name="Moore M.J."/>
            <person name="Landis J.B."/>
            <person name="Lin N."/>
            <person name="Zhang H."/>
            <person name="Zhang X."/>
            <person name="Huang J."/>
            <person name="Zhang X."/>
            <person name="Sun H."/>
            <person name="Wang H."/>
        </authorList>
    </citation>
    <scope>NUCLEOTIDE SEQUENCE [LARGE SCALE GENOMIC DNA]</scope>
    <source>
        <strain evidence="1">TB1705</strain>
        <tissue evidence="1">Leaf</tissue>
    </source>
</reference>
<dbReference type="Proteomes" id="UP000541444">
    <property type="component" value="Unassembled WGS sequence"/>
</dbReference>
<organism evidence="1 2">
    <name type="scientific">Kingdonia uniflora</name>
    <dbReference type="NCBI Taxonomy" id="39325"/>
    <lineage>
        <taxon>Eukaryota</taxon>
        <taxon>Viridiplantae</taxon>
        <taxon>Streptophyta</taxon>
        <taxon>Embryophyta</taxon>
        <taxon>Tracheophyta</taxon>
        <taxon>Spermatophyta</taxon>
        <taxon>Magnoliopsida</taxon>
        <taxon>Ranunculales</taxon>
        <taxon>Circaeasteraceae</taxon>
        <taxon>Kingdonia</taxon>
    </lineage>
</organism>
<gene>
    <name evidence="1" type="ORF">GIB67_038943</name>
</gene>
<accession>A0A7J7KZS3</accession>
<protein>
    <submittedName>
        <fullName evidence="1">Uncharacterized protein</fullName>
    </submittedName>
</protein>
<proteinExistence type="predicted"/>
<sequence length="280" mass="31561">PVYSSKLIIHVPNNLPYNLTIHWHDIFHMRIVGFPRTSSFGQDCYIGIYSKIRNLEHNINEGFGINAAMGRRDGLHLLAEEAVIAADKAAGVRLRKSYRYPIGKTCVWLIGSYHGEGTFSSCSSCGGSLVDEDRRVEYDRYLWCDVFRELLLDTTLREDVIREIARDKLTEEDKRAAGGKIIPCASSGENNLLEKQHNHSSSVKIMGRVEDYGSFNTDAKDELVENIVAPVNVPSSQTEQVPATGTEVEPPSEEIELLRKTVITMERSLSRMKDFVTRIQ</sequence>
<keyword evidence="2" id="KW-1185">Reference proteome</keyword>
<evidence type="ECO:0000313" key="1">
    <source>
        <dbReference type="EMBL" id="KAF6135871.1"/>
    </source>
</evidence>
<feature type="non-terminal residue" evidence="1">
    <location>
        <position position="1"/>
    </location>
</feature>